<dbReference type="EMBL" id="MSFK01000002">
    <property type="protein sequence ID" value="PWY95980.1"/>
    <property type="molecule type" value="Genomic_DNA"/>
</dbReference>
<dbReference type="Proteomes" id="UP000246702">
    <property type="component" value="Unassembled WGS sequence"/>
</dbReference>
<dbReference type="GeneID" id="37118504"/>
<evidence type="ECO:0000313" key="3">
    <source>
        <dbReference type="Proteomes" id="UP000246702"/>
    </source>
</evidence>
<organism evidence="2 3">
    <name type="scientific">Aspergillus sclerotioniger CBS 115572</name>
    <dbReference type="NCBI Taxonomy" id="1450535"/>
    <lineage>
        <taxon>Eukaryota</taxon>
        <taxon>Fungi</taxon>
        <taxon>Dikarya</taxon>
        <taxon>Ascomycota</taxon>
        <taxon>Pezizomycotina</taxon>
        <taxon>Eurotiomycetes</taxon>
        <taxon>Eurotiomycetidae</taxon>
        <taxon>Eurotiales</taxon>
        <taxon>Aspergillaceae</taxon>
        <taxon>Aspergillus</taxon>
        <taxon>Aspergillus subgen. Circumdati</taxon>
    </lineage>
</organism>
<dbReference type="PANTHER" id="PTHR33119:SF1">
    <property type="entry name" value="FE2OG DIOXYGENASE DOMAIN-CONTAINING PROTEIN"/>
    <property type="match status" value="1"/>
</dbReference>
<dbReference type="PANTHER" id="PTHR33119">
    <property type="entry name" value="IFI3P"/>
    <property type="match status" value="1"/>
</dbReference>
<dbReference type="Pfam" id="PF14033">
    <property type="entry name" value="DUF4246"/>
    <property type="match status" value="1"/>
</dbReference>
<reference evidence="2 3" key="1">
    <citation type="submission" date="2016-12" db="EMBL/GenBank/DDBJ databases">
        <title>The genomes of Aspergillus section Nigri reveals drivers in fungal speciation.</title>
        <authorList>
            <consortium name="DOE Joint Genome Institute"/>
            <person name="Vesth T.C."/>
            <person name="Nybo J."/>
            <person name="Theobald S."/>
            <person name="Brandl J."/>
            <person name="Frisvad J.C."/>
            <person name="Nielsen K.F."/>
            <person name="Lyhne E.K."/>
            <person name="Kogle M.E."/>
            <person name="Kuo A."/>
            <person name="Riley R."/>
            <person name="Clum A."/>
            <person name="Nolan M."/>
            <person name="Lipzen A."/>
            <person name="Salamov A."/>
            <person name="Henrissat B."/>
            <person name="Wiebenga A."/>
            <person name="De Vries R.P."/>
            <person name="Grigoriev I.V."/>
            <person name="Mortensen U.H."/>
            <person name="Andersen M.R."/>
            <person name="Baker S.E."/>
        </authorList>
    </citation>
    <scope>NUCLEOTIDE SEQUENCE [LARGE SCALE GENOMIC DNA]</scope>
    <source>
        <strain evidence="2 3">CBS 115572</strain>
    </source>
</reference>
<dbReference type="InterPro" id="IPR025340">
    <property type="entry name" value="DUF4246"/>
</dbReference>
<feature type="domain" description="DUF4246" evidence="1">
    <location>
        <begin position="21"/>
        <end position="211"/>
    </location>
</feature>
<dbReference type="OrthoDB" id="415532at2759"/>
<dbReference type="RefSeq" id="XP_025472741.1">
    <property type="nucleotide sequence ID" value="XM_025616361.1"/>
</dbReference>
<keyword evidence="3" id="KW-1185">Reference proteome</keyword>
<dbReference type="InterPro" id="IPR049192">
    <property type="entry name" value="DUF4246_C"/>
</dbReference>
<proteinExistence type="predicted"/>
<evidence type="ECO:0000313" key="2">
    <source>
        <dbReference type="EMBL" id="PWY95980.1"/>
    </source>
</evidence>
<evidence type="ECO:0000259" key="1">
    <source>
        <dbReference type="Pfam" id="PF14033"/>
    </source>
</evidence>
<accession>A0A317XGG2</accession>
<sequence length="288" mass="33370">MDNDNPDNDHPDNGYSGICYVTDSDHSYQSYSVQDKFREKGLQVIVRISSVELTPENPHHCGEDDFSLSRLMNEHIVCMSRYYYDVENLTPAWISFQQQDTIESTPAFDPESHANRQIFGFSPIKKQSADQVTPEEKGIPRKLQILGSVSAHKGRLLVWPNTLRSRTHPFSLKDKTCPGHQRYITIWLVDSVYRICSTRNVPAQQNHWWREAMQPHMPHLPPELMQMIMEETGPWPMGMTEAKKWKTESDAERDKAGKAQSQSVPYYNFWHPRGFNTNRVSRSSTWGL</sequence>
<comment type="caution">
    <text evidence="2">The sequence shown here is derived from an EMBL/GenBank/DDBJ whole genome shotgun (WGS) entry which is preliminary data.</text>
</comment>
<name>A0A317XGG2_9EURO</name>
<dbReference type="AlphaFoldDB" id="A0A317XGG2"/>
<dbReference type="STRING" id="1450535.A0A317XGG2"/>
<protein>
    <recommendedName>
        <fullName evidence="1">DUF4246 domain-containing protein</fullName>
    </recommendedName>
</protein>
<gene>
    <name evidence="2" type="ORF">BO94DRAFT_600988</name>
</gene>